<proteinExistence type="predicted"/>
<comment type="caution">
    <text evidence="3">The sequence shown here is derived from an EMBL/GenBank/DDBJ whole genome shotgun (WGS) entry which is preliminary data.</text>
</comment>
<evidence type="ECO:0000313" key="3">
    <source>
        <dbReference type="EMBL" id="NHN79643.1"/>
    </source>
</evidence>
<dbReference type="AlphaFoldDB" id="A0AA43ZBM8"/>
<feature type="region of interest" description="Disordered" evidence="1">
    <location>
        <begin position="361"/>
        <end position="399"/>
    </location>
</feature>
<evidence type="ECO:0000256" key="1">
    <source>
        <dbReference type="SAM" id="MobiDB-lite"/>
    </source>
</evidence>
<organism evidence="3 4">
    <name type="scientific">Azotobacter chroococcum</name>
    <dbReference type="NCBI Taxonomy" id="353"/>
    <lineage>
        <taxon>Bacteria</taxon>
        <taxon>Pseudomonadati</taxon>
        <taxon>Pseudomonadota</taxon>
        <taxon>Gammaproteobacteria</taxon>
        <taxon>Pseudomonadales</taxon>
        <taxon>Pseudomonadaceae</taxon>
        <taxon>Azotobacter</taxon>
    </lineage>
</organism>
<sequence length="399" mass="42025">MAAPAQSPVSSALPRIQRYMTQPSMAAGVAPASVHRVLASPGRPLELGLRQDMEQRFGHDFSQVRVHTGSAAEQSAREVNANAYTVGHDIVFGGGRFAPTSNAGQRLIAHELTHVMQQSASRRRVDSNNENRSLSPVSVIADNCRPTTPLHGIAAPSLQRAPSGDGESSYEAGAIGSLQFCIDFCTGNFEVLGWIWVGGGKRVFKVFVGPSAMYEGTIAKGNEPSLGLLKSICGECDPECDVKKGYFGDSGVAPGIPFFSDLVKGGKQIRLASLECGVLIVPHSKCNVDVELICFANLLPYMGAVGKALSTFASKIKAEAKAGIDGGVTLEFCKGADGNWVMPKAQVCLGAFVEFGWVKETPPGKSPPKKSAPSKDAAPALPAPPKAPDVEPLDPKLIS</sequence>
<protein>
    <submittedName>
        <fullName evidence="3">DUF4157 domain-containing protein</fullName>
    </submittedName>
</protein>
<name>A0AA43ZBM8_9GAMM</name>
<accession>A0AA43ZBM8</accession>
<dbReference type="InterPro" id="IPR025295">
    <property type="entry name" value="eCIS_core_dom"/>
</dbReference>
<feature type="domain" description="eCIS core" evidence="2">
    <location>
        <begin position="44"/>
        <end position="120"/>
    </location>
</feature>
<dbReference type="Proteomes" id="UP000736384">
    <property type="component" value="Unassembled WGS sequence"/>
</dbReference>
<evidence type="ECO:0000259" key="2">
    <source>
        <dbReference type="Pfam" id="PF13699"/>
    </source>
</evidence>
<gene>
    <name evidence="3" type="ORF">HA520_20580</name>
</gene>
<feature type="compositionally biased region" description="Low complexity" evidence="1">
    <location>
        <begin position="369"/>
        <end position="380"/>
    </location>
</feature>
<dbReference type="EMBL" id="JAAPAP010000024">
    <property type="protein sequence ID" value="NHN79643.1"/>
    <property type="molecule type" value="Genomic_DNA"/>
</dbReference>
<dbReference type="Pfam" id="PF13699">
    <property type="entry name" value="eCIS_core"/>
    <property type="match status" value="1"/>
</dbReference>
<reference evidence="3" key="1">
    <citation type="submission" date="2020-03" db="EMBL/GenBank/DDBJ databases">
        <title>Genome assembly of Azotobacter chroococcum W5.</title>
        <authorList>
            <person name="Kannepalli A."/>
        </authorList>
    </citation>
    <scope>NUCLEOTIDE SEQUENCE</scope>
    <source>
        <strain evidence="3">W5</strain>
    </source>
</reference>
<evidence type="ECO:0000313" key="4">
    <source>
        <dbReference type="Proteomes" id="UP000736384"/>
    </source>
</evidence>